<evidence type="ECO:0000313" key="6">
    <source>
        <dbReference type="Proteomes" id="UP001428290"/>
    </source>
</evidence>
<gene>
    <name evidence="5" type="ORF">Hgul01_00891</name>
</gene>
<dbReference type="Pfam" id="PF13424">
    <property type="entry name" value="TPR_12"/>
    <property type="match status" value="2"/>
</dbReference>
<dbReference type="InterPro" id="IPR019734">
    <property type="entry name" value="TPR_rpt"/>
</dbReference>
<feature type="domain" description="Guanylate cyclase" evidence="4">
    <location>
        <begin position="34"/>
        <end position="160"/>
    </location>
</feature>
<dbReference type="SMART" id="SM00044">
    <property type="entry name" value="CYCc"/>
    <property type="match status" value="1"/>
</dbReference>
<dbReference type="Gene3D" id="3.30.70.1230">
    <property type="entry name" value="Nucleotide cyclase"/>
    <property type="match status" value="2"/>
</dbReference>
<dbReference type="SMART" id="SM00028">
    <property type="entry name" value="TPR"/>
    <property type="match status" value="7"/>
</dbReference>
<dbReference type="InterPro" id="IPR027417">
    <property type="entry name" value="P-loop_NTPase"/>
</dbReference>
<dbReference type="PANTHER" id="PTHR16305">
    <property type="entry name" value="TESTICULAR SOLUBLE ADENYLYL CYCLASE"/>
    <property type="match status" value="1"/>
</dbReference>
<keyword evidence="6" id="KW-1185">Reference proteome</keyword>
<organism evidence="5 6">
    <name type="scientific">Herpetosiphon gulosus</name>
    <dbReference type="NCBI Taxonomy" id="1973496"/>
    <lineage>
        <taxon>Bacteria</taxon>
        <taxon>Bacillati</taxon>
        <taxon>Chloroflexota</taxon>
        <taxon>Chloroflexia</taxon>
        <taxon>Herpetosiphonales</taxon>
        <taxon>Herpetosiphonaceae</taxon>
        <taxon>Herpetosiphon</taxon>
    </lineage>
</organism>
<dbReference type="Proteomes" id="UP001428290">
    <property type="component" value="Unassembled WGS sequence"/>
</dbReference>
<dbReference type="Pfam" id="PF13191">
    <property type="entry name" value="AAA_16"/>
    <property type="match status" value="1"/>
</dbReference>
<evidence type="ECO:0000256" key="1">
    <source>
        <dbReference type="ARBA" id="ARBA00022741"/>
    </source>
</evidence>
<dbReference type="PROSITE" id="PS50005">
    <property type="entry name" value="TPR"/>
    <property type="match status" value="1"/>
</dbReference>
<dbReference type="SUPFAM" id="SSF55073">
    <property type="entry name" value="Nucleotide cyclase"/>
    <property type="match status" value="2"/>
</dbReference>
<reference evidence="5 6" key="1">
    <citation type="submission" date="2024-02" db="EMBL/GenBank/DDBJ databases">
        <title>Herpetosiphon gulosus NBRC 112829.</title>
        <authorList>
            <person name="Ichikawa N."/>
            <person name="Katano-Makiyama Y."/>
            <person name="Hidaka K."/>
        </authorList>
    </citation>
    <scope>NUCLEOTIDE SEQUENCE [LARGE SCALE GENOMIC DNA]</scope>
    <source>
        <strain evidence="5 6">NBRC 112829</strain>
    </source>
</reference>
<proteinExistence type="predicted"/>
<dbReference type="Gene3D" id="3.40.50.300">
    <property type="entry name" value="P-loop containing nucleotide triphosphate hydrolases"/>
    <property type="match status" value="1"/>
</dbReference>
<dbReference type="Pfam" id="PF00211">
    <property type="entry name" value="Guanylate_cyc"/>
    <property type="match status" value="2"/>
</dbReference>
<feature type="repeat" description="TPR" evidence="3">
    <location>
        <begin position="1013"/>
        <end position="1046"/>
    </location>
</feature>
<dbReference type="PANTHER" id="PTHR16305:SF28">
    <property type="entry name" value="GUANYLATE CYCLASE DOMAIN-CONTAINING PROTEIN"/>
    <property type="match status" value="1"/>
</dbReference>
<dbReference type="RefSeq" id="WP_345720746.1">
    <property type="nucleotide sequence ID" value="NZ_BAABRU010000003.1"/>
</dbReference>
<name>A0ABP9WVK0_9CHLR</name>
<dbReference type="InterPro" id="IPR011990">
    <property type="entry name" value="TPR-like_helical_dom_sf"/>
</dbReference>
<dbReference type="PROSITE" id="PS50125">
    <property type="entry name" value="GUANYLATE_CYCLASE_2"/>
    <property type="match status" value="2"/>
</dbReference>
<dbReference type="EMBL" id="BAABRU010000003">
    <property type="protein sequence ID" value="GAA5527109.1"/>
    <property type="molecule type" value="Genomic_DNA"/>
</dbReference>
<dbReference type="Gene3D" id="1.25.40.10">
    <property type="entry name" value="Tetratricopeptide repeat domain"/>
    <property type="match status" value="2"/>
</dbReference>
<keyword evidence="1" id="KW-0547">Nucleotide-binding</keyword>
<evidence type="ECO:0000256" key="3">
    <source>
        <dbReference type="PROSITE-ProRule" id="PRU00339"/>
    </source>
</evidence>
<keyword evidence="2" id="KW-0067">ATP-binding</keyword>
<sequence>MQSLLPLLPLPLLKLLNTAESPNDLLAEQQFHAVVMFADIAGFTALSDQAGDLGARGTEQLTLVLNQVFEAMIELIQTAGGVIWGFSGDALTALFCYETPQQIPIALQALRCSLAIQTAMNQFQTNTLLNEFAAIRLTMKIGLAHGELSCGMAGLPQQRLVPLLVGQPLIESSLVENQALEGAIGLTAELWHTVQPYVEVQAHDNYYWLQSCQPGASITQPSLLPAQLPARAEMFIHPLIAKRLSDNQASFINEHRLVYVLFAQLRIEQPPQGLASMREWASMLTAISAQYDGYISHVTAGDKGITSMILFGAPIAHEDDPLRILDCALAVREQTSQLGYQSALGLTSGVVYCGLVGSTIRQDYTTIGDSINVAARLMEQAEPDQILVSLELANHAQTQFHWQALPAVMLKGKPQPIALMALQQRAAEASVRLPEVASNLRLIGRASELATLLSVTGQAFAGHGQIMAIVGEAGIGKSHLINAYLQQVDPEHWNIYRGECEAYGENSPYLVWNAIWRAFFCIEPNWDLATQIRVLNFQLELIDPSLLNRLPLLGTIFNLAIPANETTALLEPQMQKLAREAVLIQALRLRAMRQPLILILEDCHWIDPLSADLLWAISQVIEHLPICIILGYRPTIQNELISQRLPQLSYWGSVTLHEFDQGEASQLVAYKMQHWLGEQQISSSLAAHLINQAEGNPFYLEELLNYVHTQGLDLNDAAVISKLQLPASLSSLILSRIDQLNERQQLTIKIASIIGRLFKLHWLWGVYPQLGDYQAIQTDLEILDRMDLTIKHSFEPEIAYIFKHMLTYEVTYESLTYATRSTLHEQFGHFLEQHYADDPSYLDVICYHFTRSDNHRKKIEYLWKAAKLAQQSYANEAALLFYRQLLNLLPAAEHWTVLLPIGEILQIVGKPQAAIEAYQSIIQALPSVADAAIKGRWSIGKIYGELGQFEQGLTWLEQARTSYLKLGNAEGVAEVLIDIANILWQQGYYDQGLAYVQQSLDHWRQLANPLGMARALFQLGVILSDQRRYAEAYHALEQSLALRREAGDLFAVASSLNDLGIIAFDRGDYTTAEHLYTEAFTIRRDLGFIRGMAQSLSNLANAVFVSGDYQRTRELLEQALIYRRQVGHQRGIAISLAHLGNTYAALGDFKAAWNNHRDAFVVRCTINHRLGIAQSQVAMGFLALRTGDFYQAYGLFQQSIHGFLVLDDQRGLAENLVGFGCVAAGLLKYQLAHQFMLAAETIIASLNTIFEPEFRDGHAWLKRQLNQNLPDLLGLSEANNPSTIETLLKVSYRLY</sequence>
<dbReference type="CDD" id="cd07302">
    <property type="entry name" value="CHD"/>
    <property type="match status" value="2"/>
</dbReference>
<keyword evidence="3" id="KW-0802">TPR repeat</keyword>
<evidence type="ECO:0000313" key="5">
    <source>
        <dbReference type="EMBL" id="GAA5527109.1"/>
    </source>
</evidence>
<evidence type="ECO:0000259" key="4">
    <source>
        <dbReference type="PROSITE" id="PS50125"/>
    </source>
</evidence>
<evidence type="ECO:0000256" key="2">
    <source>
        <dbReference type="ARBA" id="ARBA00022840"/>
    </source>
</evidence>
<accession>A0ABP9WVK0</accession>
<comment type="caution">
    <text evidence="5">The sequence shown here is derived from an EMBL/GenBank/DDBJ whole genome shotgun (WGS) entry which is preliminary data.</text>
</comment>
<feature type="domain" description="Guanylate cyclase" evidence="4">
    <location>
        <begin position="304"/>
        <end position="378"/>
    </location>
</feature>
<dbReference type="InterPro" id="IPR001054">
    <property type="entry name" value="A/G_cyclase"/>
</dbReference>
<dbReference type="SUPFAM" id="SSF48452">
    <property type="entry name" value="TPR-like"/>
    <property type="match status" value="2"/>
</dbReference>
<dbReference type="InterPro" id="IPR041664">
    <property type="entry name" value="AAA_16"/>
</dbReference>
<dbReference type="InterPro" id="IPR029787">
    <property type="entry name" value="Nucleotide_cyclase"/>
</dbReference>
<protein>
    <recommendedName>
        <fullName evidence="4">Guanylate cyclase domain-containing protein</fullName>
    </recommendedName>
</protein>
<dbReference type="SUPFAM" id="SSF52540">
    <property type="entry name" value="P-loop containing nucleoside triphosphate hydrolases"/>
    <property type="match status" value="1"/>
</dbReference>